<evidence type="ECO:0000313" key="2">
    <source>
        <dbReference type="Proteomes" id="UP000024404"/>
    </source>
</evidence>
<dbReference type="Proteomes" id="UP000024404">
    <property type="component" value="Unassembled WGS sequence"/>
</dbReference>
<dbReference type="AlphaFoldDB" id="A0A8R1XMW0"/>
<dbReference type="EMBL" id="CMVM020000016">
    <property type="status" value="NOT_ANNOTATED_CDS"/>
    <property type="molecule type" value="Genomic_DNA"/>
</dbReference>
<keyword evidence="2" id="KW-1185">Reference proteome</keyword>
<proteinExistence type="predicted"/>
<accession>A0A8R1XMW0</accession>
<evidence type="ECO:0000313" key="1">
    <source>
        <dbReference type="EnsemblMetazoa" id="OVOC11895.1"/>
    </source>
</evidence>
<sequence length="113" mass="12955">MPLSWWQTEQARMIKGIDAGSFASHTIIYYQGNNYKLITGEINVHISSIRTRVLGTNEMEEMEKILELQQIQQNLITTMTTANESTLAAEKMNVTKVTCYQGIILRARQARYI</sequence>
<name>A0A8R1XMW0_ONCVO</name>
<organism evidence="1 2">
    <name type="scientific">Onchocerca volvulus</name>
    <dbReference type="NCBI Taxonomy" id="6282"/>
    <lineage>
        <taxon>Eukaryota</taxon>
        <taxon>Metazoa</taxon>
        <taxon>Ecdysozoa</taxon>
        <taxon>Nematoda</taxon>
        <taxon>Chromadorea</taxon>
        <taxon>Rhabditida</taxon>
        <taxon>Spirurina</taxon>
        <taxon>Spiruromorpha</taxon>
        <taxon>Filarioidea</taxon>
        <taxon>Onchocercidae</taxon>
        <taxon>Onchocerca</taxon>
    </lineage>
</organism>
<reference evidence="2" key="1">
    <citation type="submission" date="2013-10" db="EMBL/GenBank/DDBJ databases">
        <title>Genome sequencing of Onchocerca volvulus.</title>
        <authorList>
            <person name="Cotton J."/>
            <person name="Tsai J."/>
            <person name="Stanley E."/>
            <person name="Tracey A."/>
            <person name="Holroyd N."/>
            <person name="Lustigman S."/>
            <person name="Berriman M."/>
        </authorList>
    </citation>
    <scope>NUCLEOTIDE SEQUENCE</scope>
</reference>
<reference evidence="1" key="2">
    <citation type="submission" date="2022-06" db="UniProtKB">
        <authorList>
            <consortium name="EnsemblMetazoa"/>
        </authorList>
    </citation>
    <scope>IDENTIFICATION</scope>
</reference>
<dbReference type="EnsemblMetazoa" id="OVOC11895.1">
    <property type="protein sequence ID" value="OVOC11895.1"/>
    <property type="gene ID" value="WBGene00248704"/>
</dbReference>
<protein>
    <submittedName>
        <fullName evidence="1">Uncharacterized protein</fullName>
    </submittedName>
</protein>